<dbReference type="GO" id="GO:0004519">
    <property type="term" value="F:endonuclease activity"/>
    <property type="evidence" value="ECO:0007669"/>
    <property type="project" value="UniProtKB-KW"/>
</dbReference>
<evidence type="ECO:0000256" key="1">
    <source>
        <dbReference type="SAM" id="MobiDB-lite"/>
    </source>
</evidence>
<organism evidence="2 3">
    <name type="scientific">Methylobacterium longum</name>
    <dbReference type="NCBI Taxonomy" id="767694"/>
    <lineage>
        <taxon>Bacteria</taxon>
        <taxon>Pseudomonadati</taxon>
        <taxon>Pseudomonadota</taxon>
        <taxon>Alphaproteobacteria</taxon>
        <taxon>Hyphomicrobiales</taxon>
        <taxon>Methylobacteriaceae</taxon>
        <taxon>Methylobacterium</taxon>
    </lineage>
</organism>
<feature type="compositionally biased region" description="Basic and acidic residues" evidence="1">
    <location>
        <begin position="55"/>
        <end position="70"/>
    </location>
</feature>
<accession>A0ABT8AWJ8</accession>
<evidence type="ECO:0000313" key="3">
    <source>
        <dbReference type="Proteomes" id="UP001244297"/>
    </source>
</evidence>
<comment type="caution">
    <text evidence="2">The sequence shown here is derived from an EMBL/GenBank/DDBJ whole genome shotgun (WGS) entry which is preliminary data.</text>
</comment>
<dbReference type="Proteomes" id="UP001244297">
    <property type="component" value="Unassembled WGS sequence"/>
</dbReference>
<feature type="compositionally biased region" description="Basic and acidic residues" evidence="1">
    <location>
        <begin position="18"/>
        <end position="31"/>
    </location>
</feature>
<proteinExistence type="predicted"/>
<feature type="region of interest" description="Disordered" evidence="1">
    <location>
        <begin position="1"/>
        <end position="81"/>
    </location>
</feature>
<dbReference type="EMBL" id="JAUFPT010000099">
    <property type="protein sequence ID" value="MDN3574343.1"/>
    <property type="molecule type" value="Genomic_DNA"/>
</dbReference>
<protein>
    <submittedName>
        <fullName evidence="2">Uma2 family endonuclease</fullName>
    </submittedName>
</protein>
<feature type="compositionally biased region" description="Basic and acidic residues" evidence="1">
    <location>
        <begin position="1"/>
        <end position="10"/>
    </location>
</feature>
<dbReference type="RefSeq" id="WP_238286236.1">
    <property type="nucleotide sequence ID" value="NZ_BPQS01000005.1"/>
</dbReference>
<keyword evidence="2" id="KW-0255">Endonuclease</keyword>
<keyword evidence="2" id="KW-0540">Nuclease</keyword>
<keyword evidence="3" id="KW-1185">Reference proteome</keyword>
<evidence type="ECO:0000313" key="2">
    <source>
        <dbReference type="EMBL" id="MDN3574343.1"/>
    </source>
</evidence>
<name>A0ABT8AWJ8_9HYPH</name>
<gene>
    <name evidence="2" type="ORF">QWZ18_27515</name>
</gene>
<reference evidence="3" key="1">
    <citation type="journal article" date="2019" name="Int. J. Syst. Evol. Microbiol.">
        <title>The Global Catalogue of Microorganisms (GCM) 10K type strain sequencing project: providing services to taxonomists for standard genome sequencing and annotation.</title>
        <authorList>
            <consortium name="The Broad Institute Genomics Platform"/>
            <consortium name="The Broad Institute Genome Sequencing Center for Infectious Disease"/>
            <person name="Wu L."/>
            <person name="Ma J."/>
        </authorList>
    </citation>
    <scope>NUCLEOTIDE SEQUENCE [LARGE SCALE GENOMIC DNA]</scope>
    <source>
        <strain evidence="3">CECT 7806</strain>
    </source>
</reference>
<sequence length="165" mass="17766">MAWAVKRDAGRSVAAYRRGLEPRPDEERRTLLDGVPVPAAAPRERHRRIVMTPAGRRDPLAEPRGCRARPDPAIPSDVDDGAPIRDLVVRCGPPLPEGCATDPLCIAEAPSAMSLDGGPQFDFSRTNSEAARVAARRRAGQDWSVAALGLDGAVRVRKISRGLAF</sequence>
<keyword evidence="2" id="KW-0378">Hydrolase</keyword>